<protein>
    <submittedName>
        <fullName evidence="1">Uncharacterized protein</fullName>
    </submittedName>
</protein>
<proteinExistence type="predicted"/>
<name>A0ABQ9BEQ6_9ROSI</name>
<reference evidence="1" key="1">
    <citation type="submission" date="2022-10" db="EMBL/GenBank/DDBJ databases">
        <authorList>
            <person name="Hyden B.L."/>
            <person name="Feng K."/>
            <person name="Yates T."/>
            <person name="Jawdy S."/>
            <person name="Smart L.B."/>
            <person name="Muchero W."/>
        </authorList>
    </citation>
    <scope>NUCLEOTIDE SEQUENCE</scope>
    <source>
        <tissue evidence="1">Shoot tip</tissue>
    </source>
</reference>
<dbReference type="Proteomes" id="UP001141253">
    <property type="component" value="Chromosome 6"/>
</dbReference>
<organism evidence="1 2">
    <name type="scientific">Salix suchowensis</name>
    <dbReference type="NCBI Taxonomy" id="1278906"/>
    <lineage>
        <taxon>Eukaryota</taxon>
        <taxon>Viridiplantae</taxon>
        <taxon>Streptophyta</taxon>
        <taxon>Embryophyta</taxon>
        <taxon>Tracheophyta</taxon>
        <taxon>Spermatophyta</taxon>
        <taxon>Magnoliopsida</taxon>
        <taxon>eudicotyledons</taxon>
        <taxon>Gunneridae</taxon>
        <taxon>Pentapetalae</taxon>
        <taxon>rosids</taxon>
        <taxon>fabids</taxon>
        <taxon>Malpighiales</taxon>
        <taxon>Salicaceae</taxon>
        <taxon>Saliceae</taxon>
        <taxon>Salix</taxon>
    </lineage>
</organism>
<evidence type="ECO:0000313" key="2">
    <source>
        <dbReference type="Proteomes" id="UP001141253"/>
    </source>
</evidence>
<dbReference type="EMBL" id="JAPFFI010000009">
    <property type="protein sequence ID" value="KAJ6382748.1"/>
    <property type="molecule type" value="Genomic_DNA"/>
</dbReference>
<sequence length="69" mass="7925">MDLCLRPHLEISTCNCFFRIKSKSFIGFWISDLWLEISFTTESTTESSPITHESKICATSISFLETEQS</sequence>
<accession>A0ABQ9BEQ6</accession>
<evidence type="ECO:0000313" key="1">
    <source>
        <dbReference type="EMBL" id="KAJ6382748.1"/>
    </source>
</evidence>
<gene>
    <name evidence="1" type="ORF">OIU77_031220</name>
</gene>
<comment type="caution">
    <text evidence="1">The sequence shown here is derived from an EMBL/GenBank/DDBJ whole genome shotgun (WGS) entry which is preliminary data.</text>
</comment>
<reference evidence="1" key="2">
    <citation type="journal article" date="2023" name="Int. J. Mol. Sci.">
        <title>De Novo Assembly and Annotation of 11 Diverse Shrub Willow (Salix) Genomes Reveals Novel Gene Organization in Sex-Linked Regions.</title>
        <authorList>
            <person name="Hyden B."/>
            <person name="Feng K."/>
            <person name="Yates T.B."/>
            <person name="Jawdy S."/>
            <person name="Cereghino C."/>
            <person name="Smart L.B."/>
            <person name="Muchero W."/>
        </authorList>
    </citation>
    <scope>NUCLEOTIDE SEQUENCE</scope>
    <source>
        <tissue evidence="1">Shoot tip</tissue>
    </source>
</reference>
<keyword evidence="2" id="KW-1185">Reference proteome</keyword>